<dbReference type="GO" id="GO:0046872">
    <property type="term" value="F:metal ion binding"/>
    <property type="evidence" value="ECO:0007669"/>
    <property type="project" value="UniProtKB-UniRule"/>
</dbReference>
<comment type="similarity">
    <text evidence="6">Belongs to the NAD kinase family.</text>
</comment>
<dbReference type="InterPro" id="IPR017437">
    <property type="entry name" value="ATP-NAD_kinase_PpnK-typ_C"/>
</dbReference>
<keyword evidence="1 6" id="KW-0808">Transferase</keyword>
<dbReference type="GO" id="GO:0003951">
    <property type="term" value="F:NAD+ kinase activity"/>
    <property type="evidence" value="ECO:0007669"/>
    <property type="project" value="UniProtKB-UniRule"/>
</dbReference>
<feature type="active site" description="Proton acceptor" evidence="6">
    <location>
        <position position="60"/>
    </location>
</feature>
<dbReference type="AlphaFoldDB" id="A0A0K2XAT5"/>
<feature type="binding site" evidence="6">
    <location>
        <position position="155"/>
    </location>
    <ligand>
        <name>NAD(+)</name>
        <dbReference type="ChEBI" id="CHEBI:57540"/>
    </ligand>
</feature>
<dbReference type="GO" id="GO:0005524">
    <property type="term" value="F:ATP binding"/>
    <property type="evidence" value="ECO:0007669"/>
    <property type="project" value="UniProtKB-KW"/>
</dbReference>
<dbReference type="SUPFAM" id="SSF111331">
    <property type="entry name" value="NAD kinase/diacylglycerol kinase-like"/>
    <property type="match status" value="1"/>
</dbReference>
<organism evidence="7 10">
    <name type="scientific">Helicobacter ailurogastricus</name>
    <dbReference type="NCBI Taxonomy" id="1578720"/>
    <lineage>
        <taxon>Bacteria</taxon>
        <taxon>Pseudomonadati</taxon>
        <taxon>Campylobacterota</taxon>
        <taxon>Epsilonproteobacteria</taxon>
        <taxon>Campylobacterales</taxon>
        <taxon>Helicobacteraceae</taxon>
        <taxon>Helicobacter</taxon>
    </lineage>
</organism>
<comment type="subcellular location">
    <subcellularLocation>
        <location evidence="6">Cytoplasm</location>
    </subcellularLocation>
</comment>
<dbReference type="STRING" id="1578720.HAL011_16090"/>
<evidence type="ECO:0000313" key="12">
    <source>
        <dbReference type="Proteomes" id="UP000045175"/>
    </source>
</evidence>
<dbReference type="EMBL" id="CDML01000053">
    <property type="protein sequence ID" value="CRF41794.1"/>
    <property type="molecule type" value="Genomic_DNA"/>
</dbReference>
<evidence type="ECO:0000256" key="4">
    <source>
        <dbReference type="ARBA" id="ARBA00023027"/>
    </source>
</evidence>
<dbReference type="EMBL" id="CDMH01000014">
    <property type="protein sequence ID" value="CRF42128.1"/>
    <property type="molecule type" value="Genomic_DNA"/>
</dbReference>
<dbReference type="GO" id="GO:0019674">
    <property type="term" value="P:NAD+ metabolic process"/>
    <property type="evidence" value="ECO:0007669"/>
    <property type="project" value="InterPro"/>
</dbReference>
<keyword evidence="2 6" id="KW-0418">Kinase</keyword>
<comment type="cofactor">
    <cofactor evidence="6">
        <name>a divalent metal cation</name>
        <dbReference type="ChEBI" id="CHEBI:60240"/>
    </cofactor>
</comment>
<keyword evidence="6" id="KW-0963">Cytoplasm</keyword>
<feature type="binding site" evidence="6">
    <location>
        <position position="157"/>
    </location>
    <ligand>
        <name>NAD(+)</name>
        <dbReference type="ChEBI" id="CHEBI:57540"/>
    </ligand>
</feature>
<dbReference type="Pfam" id="PF01513">
    <property type="entry name" value="NAD_kinase"/>
    <property type="match status" value="1"/>
</dbReference>
<feature type="binding site" evidence="6">
    <location>
        <position position="192"/>
    </location>
    <ligand>
        <name>NAD(+)</name>
        <dbReference type="ChEBI" id="CHEBI:57540"/>
    </ligand>
</feature>
<proteinExistence type="inferred from homology"/>
<feature type="binding site" evidence="6">
    <location>
        <begin position="127"/>
        <end position="128"/>
    </location>
    <ligand>
        <name>NAD(+)</name>
        <dbReference type="ChEBI" id="CHEBI:57540"/>
    </ligand>
</feature>
<dbReference type="Proteomes" id="UP000038622">
    <property type="component" value="Unassembled WGS sequence"/>
</dbReference>
<dbReference type="InterPro" id="IPR002504">
    <property type="entry name" value="NADK"/>
</dbReference>
<dbReference type="Proteomes" id="UP000041394">
    <property type="component" value="Unassembled WGS sequence"/>
</dbReference>
<dbReference type="EMBL" id="CDMN01000001">
    <property type="protein sequence ID" value="CRF43461.1"/>
    <property type="molecule type" value="Genomic_DNA"/>
</dbReference>
<reference evidence="10" key="2">
    <citation type="submission" date="2014-12" db="EMBL/GenBank/DDBJ databases">
        <authorList>
            <person name="Smet A."/>
        </authorList>
    </citation>
    <scope>NUCLEOTIDE SEQUENCE [LARGE SCALE GENOMIC DNA]</scope>
</reference>
<keyword evidence="4 6" id="KW-0520">NAD</keyword>
<dbReference type="GO" id="GO:0005737">
    <property type="term" value="C:cytoplasm"/>
    <property type="evidence" value="ECO:0007669"/>
    <property type="project" value="UniProtKB-SubCell"/>
</dbReference>
<protein>
    <recommendedName>
        <fullName evidence="6">NAD kinase</fullName>
        <ecNumber evidence="6">2.7.1.23</ecNumber>
    </recommendedName>
    <alternativeName>
        <fullName evidence="6">ATP-dependent NAD kinase</fullName>
    </alternativeName>
</protein>
<reference evidence="7" key="1">
    <citation type="submission" date="2014-12" db="EMBL/GenBank/DDBJ databases">
        <title>Whole genome sequences of four Staphylococcus schleiferi canine isolates.</title>
        <authorList>
            <person name="Misic A.M."/>
            <person name="Cain C."/>
            <person name="Morris D.O."/>
            <person name="Rankin S."/>
            <person name="Beiting D."/>
        </authorList>
    </citation>
    <scope>NUCLEOTIDE SEQUENCE</scope>
    <source>
        <strain evidence="7">ASB11</strain>
        <strain evidence="8">ASB13</strain>
        <strain evidence="9">ASB9</strain>
    </source>
</reference>
<dbReference type="Pfam" id="PF20143">
    <property type="entry name" value="NAD_kinase_C"/>
    <property type="match status" value="1"/>
</dbReference>
<dbReference type="OrthoDB" id="9774737at2"/>
<dbReference type="Gene3D" id="3.40.50.10330">
    <property type="entry name" value="Probable inorganic polyphosphate/atp-NAD kinase, domain 1"/>
    <property type="match status" value="1"/>
</dbReference>
<keyword evidence="3 6" id="KW-0521">NADP</keyword>
<name>A0A0K2XAT5_9HELI</name>
<dbReference type="PANTHER" id="PTHR20275">
    <property type="entry name" value="NAD KINASE"/>
    <property type="match status" value="1"/>
</dbReference>
<evidence type="ECO:0000313" key="9">
    <source>
        <dbReference type="EMBL" id="CRF43461.1"/>
    </source>
</evidence>
<evidence type="ECO:0000313" key="11">
    <source>
        <dbReference type="Proteomes" id="UP000041394"/>
    </source>
</evidence>
<evidence type="ECO:0000313" key="8">
    <source>
        <dbReference type="EMBL" id="CRF42128.1"/>
    </source>
</evidence>
<dbReference type="PANTHER" id="PTHR20275:SF0">
    <property type="entry name" value="NAD KINASE"/>
    <property type="match status" value="1"/>
</dbReference>
<dbReference type="Gene3D" id="2.60.200.30">
    <property type="entry name" value="Probable inorganic polyphosphate/atp-NAD kinase, domain 2"/>
    <property type="match status" value="1"/>
</dbReference>
<comment type="catalytic activity">
    <reaction evidence="5 6">
        <text>NAD(+) + ATP = ADP + NADP(+) + H(+)</text>
        <dbReference type="Rhea" id="RHEA:18629"/>
        <dbReference type="ChEBI" id="CHEBI:15378"/>
        <dbReference type="ChEBI" id="CHEBI:30616"/>
        <dbReference type="ChEBI" id="CHEBI:57540"/>
        <dbReference type="ChEBI" id="CHEBI:58349"/>
        <dbReference type="ChEBI" id="CHEBI:456216"/>
        <dbReference type="EC" id="2.7.1.23"/>
    </reaction>
</comment>
<evidence type="ECO:0000256" key="2">
    <source>
        <dbReference type="ARBA" id="ARBA00022777"/>
    </source>
</evidence>
<comment type="function">
    <text evidence="6">Involved in the regulation of the intracellular balance of NAD and NADP, and is a key enzyme in the biosynthesis of NADP. Catalyzes specifically the phosphorylation on 2'-hydroxyl of the adenosine moiety of NAD to yield NADP.</text>
</comment>
<evidence type="ECO:0000256" key="5">
    <source>
        <dbReference type="ARBA" id="ARBA00047925"/>
    </source>
</evidence>
<evidence type="ECO:0000313" key="10">
    <source>
        <dbReference type="Proteomes" id="UP000038622"/>
    </source>
</evidence>
<evidence type="ECO:0000256" key="6">
    <source>
        <dbReference type="HAMAP-Rule" id="MF_00361"/>
    </source>
</evidence>
<keyword evidence="10" id="KW-1185">Reference proteome</keyword>
<reference evidence="11 12" key="3">
    <citation type="submission" date="2014-12" db="EMBL/GenBank/DDBJ databases">
        <authorList>
            <person name="Jaenicke S."/>
        </authorList>
    </citation>
    <scope>NUCLEOTIDE SEQUENCE [LARGE SCALE GENOMIC DNA]</scope>
</reference>
<feature type="binding site" evidence="6">
    <location>
        <begin position="168"/>
        <end position="173"/>
    </location>
    <ligand>
        <name>NAD(+)</name>
        <dbReference type="ChEBI" id="CHEBI:57540"/>
    </ligand>
</feature>
<dbReference type="InterPro" id="IPR016064">
    <property type="entry name" value="NAD/diacylglycerol_kinase_sf"/>
</dbReference>
<gene>
    <name evidence="6" type="primary">nadK</name>
    <name evidence="7" type="ORF">HAL011_16090</name>
    <name evidence="8" type="ORF">HAL013_02870</name>
    <name evidence="9" type="ORF">HAL09_00020</name>
</gene>
<evidence type="ECO:0000256" key="3">
    <source>
        <dbReference type="ARBA" id="ARBA00022857"/>
    </source>
</evidence>
<feature type="binding site" evidence="6">
    <location>
        <position position="224"/>
    </location>
    <ligand>
        <name>NAD(+)</name>
        <dbReference type="ChEBI" id="CHEBI:57540"/>
    </ligand>
</feature>
<dbReference type="HAMAP" id="MF_00361">
    <property type="entry name" value="NAD_kinase"/>
    <property type="match status" value="1"/>
</dbReference>
<feature type="binding site" evidence="6">
    <location>
        <begin position="60"/>
        <end position="61"/>
    </location>
    <ligand>
        <name>NAD(+)</name>
        <dbReference type="ChEBI" id="CHEBI:57540"/>
    </ligand>
</feature>
<dbReference type="GO" id="GO:0051287">
    <property type="term" value="F:NAD binding"/>
    <property type="evidence" value="ECO:0007669"/>
    <property type="project" value="UniProtKB-ARBA"/>
</dbReference>
<dbReference type="RefSeq" id="WP_053940805.1">
    <property type="nucleotide sequence ID" value="NZ_CDMH01000014.1"/>
</dbReference>
<evidence type="ECO:0000256" key="1">
    <source>
        <dbReference type="ARBA" id="ARBA00022679"/>
    </source>
</evidence>
<feature type="binding site" evidence="6">
    <location>
        <position position="165"/>
    </location>
    <ligand>
        <name>NAD(+)</name>
        <dbReference type="ChEBI" id="CHEBI:57540"/>
    </ligand>
</feature>
<dbReference type="InterPro" id="IPR017438">
    <property type="entry name" value="ATP-NAD_kinase_N"/>
</dbReference>
<comment type="caution">
    <text evidence="6">Lacks conserved residue(s) required for the propagation of feature annotation.</text>
</comment>
<evidence type="ECO:0000313" key="7">
    <source>
        <dbReference type="EMBL" id="CRF41794.1"/>
    </source>
</evidence>
<accession>A0A0K2XAT5</accession>
<sequence length="271" mass="29874">MTTKPSNKPIARVYVLPKPALKPKLLHALEHCLQEAKMPYDLKLPTARHPQEALLCLGGDGTLLGALRHPLNLPCFGVHVGHLGFLTATNLEGVFVFLKALKRGDYRAQRHLMLEGKIGKQCILGANDLVVSKKDYYGMLELQLFIDGVLANTYKVDGLIFATPLGSTAYNISVGGSVLDPLCRNILITPIAPHSLSERPLILGARACLKVVSNQACIVVADGQVRHTLKPKQPLYIQRAKRQAILLQPLERNYFKVLKEKFAWGSSKPPH</sequence>
<keyword evidence="6" id="KW-0067">ATP-binding</keyword>
<dbReference type="EC" id="2.7.1.23" evidence="6"/>
<keyword evidence="6" id="KW-0547">Nucleotide-binding</keyword>
<dbReference type="Proteomes" id="UP000045175">
    <property type="component" value="Unassembled WGS sequence"/>
</dbReference>
<dbReference type="GO" id="GO:0006741">
    <property type="term" value="P:NADP+ biosynthetic process"/>
    <property type="evidence" value="ECO:0007669"/>
    <property type="project" value="UniProtKB-UniRule"/>
</dbReference>